<comment type="caution">
    <text evidence="2">The sequence shown here is derived from an EMBL/GenBank/DDBJ whole genome shotgun (WGS) entry which is preliminary data.</text>
</comment>
<dbReference type="GO" id="GO:0006083">
    <property type="term" value="P:acetate metabolic process"/>
    <property type="evidence" value="ECO:0007669"/>
    <property type="project" value="InterPro"/>
</dbReference>
<dbReference type="InterPro" id="IPR026888">
    <property type="entry name" value="AcetylCoA_hyd_C"/>
</dbReference>
<keyword evidence="2" id="KW-0378">Hydrolase</keyword>
<dbReference type="PANTHER" id="PTHR21432:SF20">
    <property type="entry name" value="ACETYL-COA HYDROLASE"/>
    <property type="match status" value="1"/>
</dbReference>
<dbReference type="InterPro" id="IPR038460">
    <property type="entry name" value="AcetylCoA_hyd_C_sf"/>
</dbReference>
<name>A0A5M3WBG3_9ACTN</name>
<accession>A0A5M3WBG3</accession>
<dbReference type="Gene3D" id="3.40.1080.10">
    <property type="entry name" value="Glutaconate Coenzyme A-transferase"/>
    <property type="match status" value="1"/>
</dbReference>
<dbReference type="InterPro" id="IPR037171">
    <property type="entry name" value="NagB/RpiA_transferase-like"/>
</dbReference>
<sequence length="407" mass="42618">MNLDFTSIVRPGDTVLWTPGVGEPLPLLERLLAQRHDIGGFSVLYGGAGYADLVRPEHADVISFRTLGAVGGNRVLCAAGVAAVLPCHLSDLPRLIASGVLHVDVVIAQLSENDQGALSFGPVSGYVGTAMHSARTVVAEINDQAPWTHSRHPVGRVDIAVRTSRPLVEVASRPPSPTAEAIAGYVVDLVGDRSTVQIGIGAVPDAVAARLTHRRELGLHSGVIGDAAVDLISAGAVSGVSVTGALIGTRRLFDFAHGNDRIRVEPVTYTHDPGVLRQLPRFTAINSALEVDLTGQVAAEVAGRSYVGTIGGQGDFARAALASDGGRSIIALPSRTTSGRPRIVSRIASGVVTTARADADTIVTEYGVAELCGRAIPERVRRMIAIAHPEDRETLAKQAHDDVAGYR</sequence>
<dbReference type="SUPFAM" id="SSF100950">
    <property type="entry name" value="NagB/RpiA/CoA transferase-like"/>
    <property type="match status" value="2"/>
</dbReference>
<dbReference type="AlphaFoldDB" id="A0A5M3WBG3"/>
<dbReference type="Gene3D" id="3.30.750.70">
    <property type="entry name" value="4-hydroxybutyrate coenzyme like domains"/>
    <property type="match status" value="1"/>
</dbReference>
<dbReference type="GO" id="GO:0016787">
    <property type="term" value="F:hydrolase activity"/>
    <property type="evidence" value="ECO:0007669"/>
    <property type="project" value="UniProtKB-KW"/>
</dbReference>
<evidence type="ECO:0000259" key="1">
    <source>
        <dbReference type="Pfam" id="PF13336"/>
    </source>
</evidence>
<dbReference type="Pfam" id="PF13336">
    <property type="entry name" value="AcetylCoA_hyd_C"/>
    <property type="match status" value="1"/>
</dbReference>
<gene>
    <name evidence="2" type="ORF">Acor_77770</name>
</gene>
<reference evidence="2 3" key="1">
    <citation type="submission" date="2019-10" db="EMBL/GenBank/DDBJ databases">
        <title>Whole genome shotgun sequence of Acrocarpospora corrugata NBRC 13972.</title>
        <authorList>
            <person name="Ichikawa N."/>
            <person name="Kimura A."/>
            <person name="Kitahashi Y."/>
            <person name="Komaki H."/>
            <person name="Oguchi A."/>
        </authorList>
    </citation>
    <scope>NUCLEOTIDE SEQUENCE [LARGE SCALE GENOMIC DNA]</scope>
    <source>
        <strain evidence="2 3">NBRC 13972</strain>
    </source>
</reference>
<dbReference type="InterPro" id="IPR046433">
    <property type="entry name" value="ActCoA_hydro"/>
</dbReference>
<evidence type="ECO:0000313" key="3">
    <source>
        <dbReference type="Proteomes" id="UP000334990"/>
    </source>
</evidence>
<dbReference type="EMBL" id="BLAD01000109">
    <property type="protein sequence ID" value="GES05709.1"/>
    <property type="molecule type" value="Genomic_DNA"/>
</dbReference>
<dbReference type="RefSeq" id="WP_155341686.1">
    <property type="nucleotide sequence ID" value="NZ_BAAABN010000005.1"/>
</dbReference>
<keyword evidence="3" id="KW-1185">Reference proteome</keyword>
<dbReference type="Gene3D" id="3.40.1080.20">
    <property type="entry name" value="Acetyl-CoA hydrolase/transferase C-terminal domain"/>
    <property type="match status" value="1"/>
</dbReference>
<evidence type="ECO:0000313" key="2">
    <source>
        <dbReference type="EMBL" id="GES05709.1"/>
    </source>
</evidence>
<organism evidence="2 3">
    <name type="scientific">Acrocarpospora corrugata</name>
    <dbReference type="NCBI Taxonomy" id="35763"/>
    <lineage>
        <taxon>Bacteria</taxon>
        <taxon>Bacillati</taxon>
        <taxon>Actinomycetota</taxon>
        <taxon>Actinomycetes</taxon>
        <taxon>Streptosporangiales</taxon>
        <taxon>Streptosporangiaceae</taxon>
        <taxon>Acrocarpospora</taxon>
    </lineage>
</organism>
<dbReference type="OrthoDB" id="9801795at2"/>
<feature type="domain" description="Acetyl-CoA hydrolase/transferase C-terminal" evidence="1">
    <location>
        <begin position="248"/>
        <end position="399"/>
    </location>
</feature>
<protein>
    <submittedName>
        <fullName evidence="2">Acetyl-CoA hydrolase</fullName>
    </submittedName>
</protein>
<dbReference type="Proteomes" id="UP000334990">
    <property type="component" value="Unassembled WGS sequence"/>
</dbReference>
<proteinExistence type="predicted"/>
<dbReference type="GO" id="GO:0008775">
    <property type="term" value="F:acetate CoA-transferase activity"/>
    <property type="evidence" value="ECO:0007669"/>
    <property type="project" value="InterPro"/>
</dbReference>
<dbReference type="PANTHER" id="PTHR21432">
    <property type="entry name" value="ACETYL-COA HYDROLASE-RELATED"/>
    <property type="match status" value="1"/>
</dbReference>